<name>A0ABU3EUS7_9ENTE</name>
<dbReference type="InterPro" id="IPR001347">
    <property type="entry name" value="SIS_dom"/>
</dbReference>
<evidence type="ECO:0000313" key="2">
    <source>
        <dbReference type="EMBL" id="MDT2598625.1"/>
    </source>
</evidence>
<sequence length="107" mass="11990">MRIEIFGLGTSSSIALDFAVDTLKIAKEAGATTIALTNYKASHIAKYADIVLLTDDHETTFYSETMISRMSLLSLVDMLYMGVLLSDYEKYTSILHKINLLVENKNY</sequence>
<reference evidence="2 3" key="1">
    <citation type="submission" date="2023-03" db="EMBL/GenBank/DDBJ databases">
        <authorList>
            <person name="Shen W."/>
            <person name="Cai J."/>
        </authorList>
    </citation>
    <scope>NUCLEOTIDE SEQUENCE [LARGE SCALE GENOMIC DNA]</scope>
    <source>
        <strain evidence="2 3">D6-4</strain>
    </source>
</reference>
<dbReference type="InterPro" id="IPR046348">
    <property type="entry name" value="SIS_dom_sf"/>
</dbReference>
<gene>
    <name evidence="2" type="ORF">P7D85_02495</name>
</gene>
<organism evidence="2 3">
    <name type="scientific">Enterococcus hulanensis</name>
    <dbReference type="NCBI Taxonomy" id="2559929"/>
    <lineage>
        <taxon>Bacteria</taxon>
        <taxon>Bacillati</taxon>
        <taxon>Bacillota</taxon>
        <taxon>Bacilli</taxon>
        <taxon>Lactobacillales</taxon>
        <taxon>Enterococcaceae</taxon>
        <taxon>Enterococcus</taxon>
    </lineage>
</organism>
<dbReference type="RefSeq" id="WP_311821110.1">
    <property type="nucleotide sequence ID" value="NZ_JARPYF010000001.1"/>
</dbReference>
<keyword evidence="3" id="KW-1185">Reference proteome</keyword>
<comment type="caution">
    <text evidence="2">The sequence shown here is derived from an EMBL/GenBank/DDBJ whole genome shotgun (WGS) entry which is preliminary data.</text>
</comment>
<dbReference type="EMBL" id="JARPYI010000001">
    <property type="protein sequence ID" value="MDT2598625.1"/>
    <property type="molecule type" value="Genomic_DNA"/>
</dbReference>
<dbReference type="CDD" id="cd05013">
    <property type="entry name" value="SIS_RpiR"/>
    <property type="match status" value="1"/>
</dbReference>
<dbReference type="Gene3D" id="3.40.50.10490">
    <property type="entry name" value="Glucose-6-phosphate isomerase like protein, domain 1"/>
    <property type="match status" value="1"/>
</dbReference>
<dbReference type="InterPro" id="IPR035472">
    <property type="entry name" value="RpiR-like_SIS"/>
</dbReference>
<evidence type="ECO:0000313" key="3">
    <source>
        <dbReference type="Proteomes" id="UP001252875"/>
    </source>
</evidence>
<dbReference type="PROSITE" id="PS51464">
    <property type="entry name" value="SIS"/>
    <property type="match status" value="1"/>
</dbReference>
<dbReference type="SUPFAM" id="SSF53697">
    <property type="entry name" value="SIS domain"/>
    <property type="match status" value="1"/>
</dbReference>
<protein>
    <recommendedName>
        <fullName evidence="1">SIS domain-containing protein</fullName>
    </recommendedName>
</protein>
<accession>A0ABU3EUS7</accession>
<proteinExistence type="predicted"/>
<feature type="domain" description="SIS" evidence="1">
    <location>
        <begin position="1"/>
        <end position="89"/>
    </location>
</feature>
<dbReference type="Pfam" id="PF01380">
    <property type="entry name" value="SIS"/>
    <property type="match status" value="1"/>
</dbReference>
<dbReference type="Proteomes" id="UP001252875">
    <property type="component" value="Unassembled WGS sequence"/>
</dbReference>
<dbReference type="PANTHER" id="PTHR30514:SF1">
    <property type="entry name" value="HTH-TYPE TRANSCRIPTIONAL REGULATOR HEXR-RELATED"/>
    <property type="match status" value="1"/>
</dbReference>
<evidence type="ECO:0000259" key="1">
    <source>
        <dbReference type="PROSITE" id="PS51464"/>
    </source>
</evidence>
<dbReference type="PANTHER" id="PTHR30514">
    <property type="entry name" value="GLUCOKINASE"/>
    <property type="match status" value="1"/>
</dbReference>
<dbReference type="InterPro" id="IPR047640">
    <property type="entry name" value="RpiR-like"/>
</dbReference>